<dbReference type="Pfam" id="PF10502">
    <property type="entry name" value="Peptidase_S26"/>
    <property type="match status" value="1"/>
</dbReference>
<dbReference type="InterPro" id="IPR019756">
    <property type="entry name" value="Pept_S26A_signal_pept_1_Ser-AS"/>
</dbReference>
<dbReference type="NCBIfam" id="TIGR02227">
    <property type="entry name" value="sigpep_I_bact"/>
    <property type="match status" value="1"/>
</dbReference>
<evidence type="ECO:0000313" key="11">
    <source>
        <dbReference type="EMBL" id="ALL13474.1"/>
    </source>
</evidence>
<evidence type="ECO:0000256" key="7">
    <source>
        <dbReference type="PIRSR" id="PIRSR600223-1"/>
    </source>
</evidence>
<name>A0A0N7JHI3_9CAUL</name>
<dbReference type="RefSeq" id="WP_062146505.1">
    <property type="nucleotide sequence ID" value="NZ_CP013002.1"/>
</dbReference>
<reference evidence="11 12" key="1">
    <citation type="submission" date="2015-10" db="EMBL/GenBank/DDBJ databases">
        <title>Conservation of the essential genome among Caulobacter and Brevundimonas species.</title>
        <authorList>
            <person name="Scott D."/>
            <person name="Ely B."/>
        </authorList>
    </citation>
    <scope>NUCLEOTIDE SEQUENCE [LARGE SCALE GENOMIC DNA]</scope>
    <source>
        <strain evidence="11 12">CB4</strain>
    </source>
</reference>
<evidence type="ECO:0000256" key="2">
    <source>
        <dbReference type="ARBA" id="ARBA00009370"/>
    </source>
</evidence>
<dbReference type="Gene3D" id="2.10.109.10">
    <property type="entry name" value="Umud Fragment, subunit A"/>
    <property type="match status" value="1"/>
</dbReference>
<feature type="active site" evidence="7">
    <location>
        <position position="48"/>
    </location>
</feature>
<dbReference type="EC" id="3.4.21.89" evidence="3 8"/>
<dbReference type="EMBL" id="CP013002">
    <property type="protein sequence ID" value="ALL13474.1"/>
    <property type="molecule type" value="Genomic_DNA"/>
</dbReference>
<keyword evidence="12" id="KW-1185">Reference proteome</keyword>
<dbReference type="KEGG" id="chq:AQ619_08990"/>
<dbReference type="PROSITE" id="PS00761">
    <property type="entry name" value="SPASE_I_3"/>
    <property type="match status" value="1"/>
</dbReference>
<dbReference type="CDD" id="cd06530">
    <property type="entry name" value="S26_SPase_I"/>
    <property type="match status" value="1"/>
</dbReference>
<dbReference type="InterPro" id="IPR036286">
    <property type="entry name" value="LexA/Signal_pep-like_sf"/>
</dbReference>
<dbReference type="GO" id="GO:0004252">
    <property type="term" value="F:serine-type endopeptidase activity"/>
    <property type="evidence" value="ECO:0007669"/>
    <property type="project" value="InterPro"/>
</dbReference>
<dbReference type="Proteomes" id="UP000056905">
    <property type="component" value="Chromosome"/>
</dbReference>
<feature type="active site" evidence="7">
    <location>
        <position position="109"/>
    </location>
</feature>
<dbReference type="PROSITE" id="PS00760">
    <property type="entry name" value="SPASE_I_2"/>
    <property type="match status" value="1"/>
</dbReference>
<evidence type="ECO:0000256" key="3">
    <source>
        <dbReference type="ARBA" id="ARBA00013208"/>
    </source>
</evidence>
<evidence type="ECO:0000259" key="10">
    <source>
        <dbReference type="Pfam" id="PF10502"/>
    </source>
</evidence>
<protein>
    <recommendedName>
        <fullName evidence="4 8">Signal peptidase I</fullName>
        <ecNumber evidence="3 8">3.4.21.89</ecNumber>
    </recommendedName>
</protein>
<dbReference type="SUPFAM" id="SSF51306">
    <property type="entry name" value="LexA/Signal peptidase"/>
    <property type="match status" value="1"/>
</dbReference>
<evidence type="ECO:0000256" key="9">
    <source>
        <dbReference type="RuleBase" id="RU362042"/>
    </source>
</evidence>
<proteinExistence type="inferred from homology"/>
<organism evidence="11 12">
    <name type="scientific">Caulobacter henricii</name>
    <dbReference type="NCBI Taxonomy" id="69395"/>
    <lineage>
        <taxon>Bacteria</taxon>
        <taxon>Pseudomonadati</taxon>
        <taxon>Pseudomonadota</taxon>
        <taxon>Alphaproteobacteria</taxon>
        <taxon>Caulobacterales</taxon>
        <taxon>Caulobacteraceae</taxon>
        <taxon>Caulobacter</taxon>
    </lineage>
</organism>
<evidence type="ECO:0000256" key="5">
    <source>
        <dbReference type="ARBA" id="ARBA00022670"/>
    </source>
</evidence>
<comment type="catalytic activity">
    <reaction evidence="1 8">
        <text>Cleavage of hydrophobic, N-terminal signal or leader sequences from secreted and periplasmic proteins.</text>
        <dbReference type="EC" id="3.4.21.89"/>
    </reaction>
</comment>
<dbReference type="PANTHER" id="PTHR43390:SF1">
    <property type="entry name" value="CHLOROPLAST PROCESSING PEPTIDASE"/>
    <property type="match status" value="1"/>
</dbReference>
<dbReference type="PANTHER" id="PTHR43390">
    <property type="entry name" value="SIGNAL PEPTIDASE I"/>
    <property type="match status" value="1"/>
</dbReference>
<keyword evidence="6 8" id="KW-0378">Hydrolase</keyword>
<dbReference type="InterPro" id="IPR000223">
    <property type="entry name" value="Pept_S26A_signal_pept_1"/>
</dbReference>
<accession>A0A0N7JHI3</accession>
<dbReference type="GO" id="GO:0016020">
    <property type="term" value="C:membrane"/>
    <property type="evidence" value="ECO:0007669"/>
    <property type="project" value="UniProtKB-SubCell"/>
</dbReference>
<comment type="similarity">
    <text evidence="2 9">Belongs to the peptidase S26 family.</text>
</comment>
<keyword evidence="5 8" id="KW-0645">Protease</keyword>
<sequence>MNDKADSSPKPPLLAEVIDWTRFFAVALAILMIPRTVLAQPFLIPSGSMQPTLEIGDRILVSKYAYGWSRHALPFSPPVGQGRLFERQPERGDIVVFKRPGDGRTDIIKRLVGLPGDHIQVRNGVLMINGSPVEHVAQALRVQDDHGQQTMVEEVAERLPNGRAYLTYTQGPQTPAANTGVYQVPAGCYFMMGDNRDNSVDSRFDPGPAPQGYARCAWDSALDGHLPPERGMGFVPAENLVGRAERVLFSWAPAEGPRWSRTFKNLSATASTP</sequence>
<dbReference type="OrthoDB" id="9815782at2"/>
<evidence type="ECO:0000256" key="4">
    <source>
        <dbReference type="ARBA" id="ARBA00019232"/>
    </source>
</evidence>
<evidence type="ECO:0000313" key="12">
    <source>
        <dbReference type="Proteomes" id="UP000056905"/>
    </source>
</evidence>
<evidence type="ECO:0000256" key="8">
    <source>
        <dbReference type="RuleBase" id="RU003993"/>
    </source>
</evidence>
<evidence type="ECO:0000256" key="6">
    <source>
        <dbReference type="ARBA" id="ARBA00022801"/>
    </source>
</evidence>
<feature type="domain" description="Peptidase S26" evidence="10">
    <location>
        <begin position="18"/>
        <end position="247"/>
    </location>
</feature>
<dbReference type="PRINTS" id="PR00727">
    <property type="entry name" value="LEADERPTASE"/>
</dbReference>
<comment type="subcellular location">
    <subcellularLocation>
        <location evidence="9">Membrane</location>
        <topology evidence="9">Single-pass type II membrane protein</topology>
    </subcellularLocation>
</comment>
<evidence type="ECO:0000256" key="1">
    <source>
        <dbReference type="ARBA" id="ARBA00000677"/>
    </source>
</evidence>
<dbReference type="InterPro" id="IPR019758">
    <property type="entry name" value="Pept_S26A_signal_pept_1_CS"/>
</dbReference>
<gene>
    <name evidence="11" type="ORF">AQ619_08990</name>
</gene>
<dbReference type="PROSITE" id="PS00501">
    <property type="entry name" value="SPASE_I_1"/>
    <property type="match status" value="1"/>
</dbReference>
<dbReference type="AlphaFoldDB" id="A0A0N7JHI3"/>
<dbReference type="InterPro" id="IPR019533">
    <property type="entry name" value="Peptidase_S26"/>
</dbReference>
<dbReference type="InterPro" id="IPR019757">
    <property type="entry name" value="Pept_S26A_signal_pept_1_Lys-AS"/>
</dbReference>
<dbReference type="GO" id="GO:0009003">
    <property type="term" value="F:signal peptidase activity"/>
    <property type="evidence" value="ECO:0007669"/>
    <property type="project" value="UniProtKB-EC"/>
</dbReference>
<dbReference type="GO" id="GO:0006465">
    <property type="term" value="P:signal peptide processing"/>
    <property type="evidence" value="ECO:0007669"/>
    <property type="project" value="InterPro"/>
</dbReference>
<dbReference type="STRING" id="69395.AQ619_08990"/>